<protein>
    <recommendedName>
        <fullName evidence="1">HD domain-containing protein</fullName>
    </recommendedName>
</protein>
<gene>
    <name evidence="2" type="ORF">BJP25_27440</name>
</gene>
<dbReference type="Gene3D" id="1.10.3210.10">
    <property type="entry name" value="Hypothetical protein af1432"/>
    <property type="match status" value="1"/>
</dbReference>
<accession>A0A1Q9LEB7</accession>
<keyword evidence="3" id="KW-1185">Reference proteome</keyword>
<feature type="domain" description="HD" evidence="1">
    <location>
        <begin position="34"/>
        <end position="105"/>
    </location>
</feature>
<dbReference type="EMBL" id="MKQR01000026">
    <property type="protein sequence ID" value="OLR90388.1"/>
    <property type="molecule type" value="Genomic_DNA"/>
</dbReference>
<reference evidence="2 3" key="1">
    <citation type="submission" date="2016-10" db="EMBL/GenBank/DDBJ databases">
        <title>The Draft Genome Sequence of Actinokineospora bangkokensis 44EHWT reveals the biosynthetic pathway of antifungal compounds Thailandins with unusual extender unit butylmalonyl-CoA.</title>
        <authorList>
            <person name="Greule A."/>
            <person name="Intra B."/>
            <person name="Flemming S."/>
            <person name="Rommel M.G."/>
            <person name="Panbangred W."/>
            <person name="Bechthold A."/>
        </authorList>
    </citation>
    <scope>NUCLEOTIDE SEQUENCE [LARGE SCALE GENOMIC DNA]</scope>
    <source>
        <strain evidence="2 3">44EHW</strain>
    </source>
</reference>
<dbReference type="AlphaFoldDB" id="A0A1Q9LEB7"/>
<dbReference type="SUPFAM" id="SSF109604">
    <property type="entry name" value="HD-domain/PDEase-like"/>
    <property type="match status" value="1"/>
</dbReference>
<sequence length="187" mass="20922">MPSSAETLLDQAVELVRSELKERQPRRFAHLRGAKERAESVRPLFSREDGDLLVVTALLHDVGYCDAAGLTGFHPLDGARFLSGLGYPDRLCHLVAHHSCARLEADLRGLGPQLALWEDERTALRDALWWVDMTTSPDGEVVPFEVRIAEIQERYGPGDVVTRFIRAAEPELRGAVERTEARLVSLR</sequence>
<evidence type="ECO:0000313" key="2">
    <source>
        <dbReference type="EMBL" id="OLR90388.1"/>
    </source>
</evidence>
<evidence type="ECO:0000313" key="3">
    <source>
        <dbReference type="Proteomes" id="UP000186040"/>
    </source>
</evidence>
<name>A0A1Q9LEB7_9PSEU</name>
<dbReference type="OrthoDB" id="2989229at2"/>
<dbReference type="Proteomes" id="UP000186040">
    <property type="component" value="Unassembled WGS sequence"/>
</dbReference>
<dbReference type="Pfam" id="PF01966">
    <property type="entry name" value="HD"/>
    <property type="match status" value="1"/>
</dbReference>
<comment type="caution">
    <text evidence="2">The sequence shown here is derived from an EMBL/GenBank/DDBJ whole genome shotgun (WGS) entry which is preliminary data.</text>
</comment>
<dbReference type="STRING" id="1193682.BJP25_27440"/>
<evidence type="ECO:0000259" key="1">
    <source>
        <dbReference type="Pfam" id="PF01966"/>
    </source>
</evidence>
<organism evidence="2 3">
    <name type="scientific">Actinokineospora bangkokensis</name>
    <dbReference type="NCBI Taxonomy" id="1193682"/>
    <lineage>
        <taxon>Bacteria</taxon>
        <taxon>Bacillati</taxon>
        <taxon>Actinomycetota</taxon>
        <taxon>Actinomycetes</taxon>
        <taxon>Pseudonocardiales</taxon>
        <taxon>Pseudonocardiaceae</taxon>
        <taxon>Actinokineospora</taxon>
    </lineage>
</organism>
<dbReference type="InterPro" id="IPR006674">
    <property type="entry name" value="HD_domain"/>
</dbReference>
<proteinExistence type="predicted"/>
<dbReference type="RefSeq" id="WP_075977062.1">
    <property type="nucleotide sequence ID" value="NZ_MKQR01000026.1"/>
</dbReference>